<feature type="compositionally biased region" description="Polar residues" evidence="1">
    <location>
        <begin position="291"/>
        <end position="300"/>
    </location>
</feature>
<protein>
    <submittedName>
        <fullName evidence="2">Uncharacterized protein</fullName>
    </submittedName>
</protein>
<feature type="region of interest" description="Disordered" evidence="1">
    <location>
        <begin position="1"/>
        <end position="34"/>
    </location>
</feature>
<feature type="compositionally biased region" description="Basic and acidic residues" evidence="1">
    <location>
        <begin position="269"/>
        <end position="289"/>
    </location>
</feature>
<sequence>SGFQGSDPIIRGLTPTRHHVHSSSDKSYKVERPRDAEILSKKEKIIVAKENPSTSQTHRQGYRAEQFFEKKIPNPDTNGRTETTRAQLIILRDQEQKLGLDPGTFSLMRMGDPQDAQTTLISRPDGVYAHTPSLRNFKEIKYARPFTTGDEKRLTYTSVDDVFWLKLGGYGSSAVGSRAKDSFPHQVWVVPRPNQPYRGGPAEDYEGYAQSISHRWGTHFSMVPVSSEGAGSRSFIDSSAVLLAPRLRAVKKIDGLVEKKKQQIARLTARTESDAEHSLRNVDRSDRFKYQRSSDSGKIA</sequence>
<evidence type="ECO:0000313" key="2">
    <source>
        <dbReference type="EMBL" id="SVD24296.1"/>
    </source>
</evidence>
<dbReference type="AlphaFoldDB" id="A0A382TQD3"/>
<feature type="non-terminal residue" evidence="2">
    <location>
        <position position="1"/>
    </location>
</feature>
<feature type="compositionally biased region" description="Basic and acidic residues" evidence="1">
    <location>
        <begin position="22"/>
        <end position="34"/>
    </location>
</feature>
<proteinExistence type="predicted"/>
<feature type="region of interest" description="Disordered" evidence="1">
    <location>
        <begin position="268"/>
        <end position="300"/>
    </location>
</feature>
<evidence type="ECO:0000256" key="1">
    <source>
        <dbReference type="SAM" id="MobiDB-lite"/>
    </source>
</evidence>
<feature type="non-terminal residue" evidence="2">
    <location>
        <position position="300"/>
    </location>
</feature>
<dbReference type="EMBL" id="UINC01138390">
    <property type="protein sequence ID" value="SVD24296.1"/>
    <property type="molecule type" value="Genomic_DNA"/>
</dbReference>
<accession>A0A382TQD3</accession>
<organism evidence="2">
    <name type="scientific">marine metagenome</name>
    <dbReference type="NCBI Taxonomy" id="408172"/>
    <lineage>
        <taxon>unclassified sequences</taxon>
        <taxon>metagenomes</taxon>
        <taxon>ecological metagenomes</taxon>
    </lineage>
</organism>
<reference evidence="2" key="1">
    <citation type="submission" date="2018-05" db="EMBL/GenBank/DDBJ databases">
        <authorList>
            <person name="Lanie J.A."/>
            <person name="Ng W.-L."/>
            <person name="Kazmierczak K.M."/>
            <person name="Andrzejewski T.M."/>
            <person name="Davidsen T.M."/>
            <person name="Wayne K.J."/>
            <person name="Tettelin H."/>
            <person name="Glass J.I."/>
            <person name="Rusch D."/>
            <person name="Podicherti R."/>
            <person name="Tsui H.-C.T."/>
            <person name="Winkler M.E."/>
        </authorList>
    </citation>
    <scope>NUCLEOTIDE SEQUENCE</scope>
</reference>
<gene>
    <name evidence="2" type="ORF">METZ01_LOCUS377150</name>
</gene>
<name>A0A382TQD3_9ZZZZ</name>